<evidence type="ECO:0000256" key="16">
    <source>
        <dbReference type="PROSITE-ProRule" id="PRU00209"/>
    </source>
</evidence>
<dbReference type="PROSITE" id="PS51447">
    <property type="entry name" value="FDX_ACB"/>
    <property type="match status" value="1"/>
</dbReference>
<dbReference type="GO" id="GO:0000287">
    <property type="term" value="F:magnesium ion binding"/>
    <property type="evidence" value="ECO:0007669"/>
    <property type="project" value="UniProtKB-UniRule"/>
</dbReference>
<dbReference type="SUPFAM" id="SSF56037">
    <property type="entry name" value="PheT/TilS domain"/>
    <property type="match status" value="1"/>
</dbReference>
<evidence type="ECO:0000256" key="8">
    <source>
        <dbReference type="ARBA" id="ARBA00022741"/>
    </source>
</evidence>
<dbReference type="SUPFAM" id="SSF54991">
    <property type="entry name" value="Anticodon-binding domain of PheRS"/>
    <property type="match status" value="1"/>
</dbReference>
<dbReference type="Gene3D" id="3.30.930.10">
    <property type="entry name" value="Bira Bifunctional Protein, Domain 2"/>
    <property type="match status" value="1"/>
</dbReference>
<evidence type="ECO:0000313" key="21">
    <source>
        <dbReference type="Proteomes" id="UP000621516"/>
    </source>
</evidence>
<keyword evidence="12 15" id="KW-0648">Protein biosynthesis</keyword>
<evidence type="ECO:0000256" key="10">
    <source>
        <dbReference type="ARBA" id="ARBA00022842"/>
    </source>
</evidence>
<dbReference type="InterPro" id="IPR009061">
    <property type="entry name" value="DNA-bd_dom_put_sf"/>
</dbReference>
<dbReference type="SMART" id="SM00873">
    <property type="entry name" value="B3_4"/>
    <property type="match status" value="1"/>
</dbReference>
<dbReference type="SMART" id="SM00874">
    <property type="entry name" value="B5"/>
    <property type="match status" value="1"/>
</dbReference>
<feature type="binding site" evidence="15">
    <location>
        <position position="477"/>
    </location>
    <ligand>
        <name>Mg(2+)</name>
        <dbReference type="ChEBI" id="CHEBI:18420"/>
        <note>shared with alpha subunit</note>
    </ligand>
</feature>
<keyword evidence="7 15" id="KW-0479">Metal-binding</keyword>
<comment type="subcellular location">
    <subcellularLocation>
        <location evidence="1 15">Cytoplasm</location>
    </subcellularLocation>
</comment>
<comment type="caution">
    <text evidence="20">The sequence shown here is derived from an EMBL/GenBank/DDBJ whole genome shotgun (WGS) entry which is preliminary data.</text>
</comment>
<dbReference type="Gene3D" id="3.30.56.10">
    <property type="match status" value="2"/>
</dbReference>
<reference evidence="20 21" key="1">
    <citation type="journal article" date="2018" name="J. Microbiol.">
        <title>Aestuariibaculum marinum sp. nov., a marine bacterium isolated from seawater in South Korea.</title>
        <authorList>
            <person name="Choi J."/>
            <person name="Lee D."/>
            <person name="Jang J.H."/>
            <person name="Cha S."/>
            <person name="Seo T."/>
        </authorList>
    </citation>
    <scope>NUCLEOTIDE SEQUENCE [LARGE SCALE GENOMIC DNA]</scope>
    <source>
        <strain evidence="20 21">IP7</strain>
    </source>
</reference>
<dbReference type="InterPro" id="IPR020825">
    <property type="entry name" value="Phe-tRNA_synthase-like_B3/B4"/>
</dbReference>
<dbReference type="FunFam" id="3.50.40.10:FF:000001">
    <property type="entry name" value="Phenylalanine--tRNA ligase beta subunit"/>
    <property type="match status" value="1"/>
</dbReference>
<dbReference type="Gene3D" id="3.50.40.10">
    <property type="entry name" value="Phenylalanyl-trna Synthetase, Chain B, domain 3"/>
    <property type="match status" value="1"/>
</dbReference>
<dbReference type="PANTHER" id="PTHR10947">
    <property type="entry name" value="PHENYLALANYL-TRNA SYNTHETASE BETA CHAIN AND LEUCINE-RICH REPEAT-CONTAINING PROTEIN 47"/>
    <property type="match status" value="1"/>
</dbReference>
<comment type="catalytic activity">
    <reaction evidence="14 15">
        <text>tRNA(Phe) + L-phenylalanine + ATP = L-phenylalanyl-tRNA(Phe) + AMP + diphosphate + H(+)</text>
        <dbReference type="Rhea" id="RHEA:19413"/>
        <dbReference type="Rhea" id="RHEA-COMP:9668"/>
        <dbReference type="Rhea" id="RHEA-COMP:9699"/>
        <dbReference type="ChEBI" id="CHEBI:15378"/>
        <dbReference type="ChEBI" id="CHEBI:30616"/>
        <dbReference type="ChEBI" id="CHEBI:33019"/>
        <dbReference type="ChEBI" id="CHEBI:58095"/>
        <dbReference type="ChEBI" id="CHEBI:78442"/>
        <dbReference type="ChEBI" id="CHEBI:78531"/>
        <dbReference type="ChEBI" id="CHEBI:456215"/>
        <dbReference type="EC" id="6.1.1.20"/>
    </reaction>
</comment>
<dbReference type="InterPro" id="IPR002547">
    <property type="entry name" value="tRNA-bd_dom"/>
</dbReference>
<dbReference type="CDD" id="cd02796">
    <property type="entry name" value="tRNA_bind_bactPheRS"/>
    <property type="match status" value="1"/>
</dbReference>
<dbReference type="SMART" id="SM00896">
    <property type="entry name" value="FDX-ACB"/>
    <property type="match status" value="1"/>
</dbReference>
<evidence type="ECO:0000259" key="18">
    <source>
        <dbReference type="PROSITE" id="PS51447"/>
    </source>
</evidence>
<feature type="domain" description="FDX-ACB" evidence="18">
    <location>
        <begin position="716"/>
        <end position="809"/>
    </location>
</feature>
<dbReference type="Pfam" id="PF17759">
    <property type="entry name" value="tRNA_synthFbeta"/>
    <property type="match status" value="1"/>
</dbReference>
<evidence type="ECO:0000256" key="6">
    <source>
        <dbReference type="ARBA" id="ARBA00022598"/>
    </source>
</evidence>
<feature type="binding site" evidence="15">
    <location>
        <position position="468"/>
    </location>
    <ligand>
        <name>Mg(2+)</name>
        <dbReference type="ChEBI" id="CHEBI:18420"/>
        <note>shared with alpha subunit</note>
    </ligand>
</feature>
<dbReference type="Pfam" id="PF03484">
    <property type="entry name" value="B5"/>
    <property type="match status" value="1"/>
</dbReference>
<dbReference type="SUPFAM" id="SSF46955">
    <property type="entry name" value="Putative DNA-binding domain"/>
    <property type="match status" value="1"/>
</dbReference>
<dbReference type="PROSITE" id="PS51483">
    <property type="entry name" value="B5"/>
    <property type="match status" value="1"/>
</dbReference>
<keyword evidence="21" id="KW-1185">Reference proteome</keyword>
<feature type="domain" description="TRNA-binding" evidence="17">
    <location>
        <begin position="42"/>
        <end position="155"/>
    </location>
</feature>
<evidence type="ECO:0000256" key="2">
    <source>
        <dbReference type="ARBA" id="ARBA00008653"/>
    </source>
</evidence>
<dbReference type="FunFam" id="3.30.70.380:FF:000001">
    <property type="entry name" value="Phenylalanine--tRNA ligase beta subunit"/>
    <property type="match status" value="1"/>
</dbReference>
<dbReference type="GO" id="GO:0004826">
    <property type="term" value="F:phenylalanine-tRNA ligase activity"/>
    <property type="evidence" value="ECO:0007669"/>
    <property type="project" value="UniProtKB-UniRule"/>
</dbReference>
<dbReference type="NCBIfam" id="TIGR00472">
    <property type="entry name" value="pheT_bact"/>
    <property type="match status" value="1"/>
</dbReference>
<keyword evidence="11 16" id="KW-0694">RNA-binding</keyword>
<evidence type="ECO:0000259" key="19">
    <source>
        <dbReference type="PROSITE" id="PS51483"/>
    </source>
</evidence>
<gene>
    <name evidence="15" type="primary">pheT</name>
    <name evidence="20" type="ORF">ICJ85_00845</name>
</gene>
<comment type="similarity">
    <text evidence="2 15">Belongs to the phenylalanyl-tRNA synthetase beta subunit family. Type 1 subfamily.</text>
</comment>
<dbReference type="InterPro" id="IPR045864">
    <property type="entry name" value="aa-tRNA-synth_II/BPL/LPL"/>
</dbReference>
<dbReference type="Pfam" id="PF03147">
    <property type="entry name" value="FDX-ACB"/>
    <property type="match status" value="1"/>
</dbReference>
<dbReference type="NCBIfam" id="NF045760">
    <property type="entry name" value="YtpR"/>
    <property type="match status" value="1"/>
</dbReference>
<dbReference type="InterPro" id="IPR004532">
    <property type="entry name" value="Phe-tRNA-ligase_IIc_bsu_bact"/>
</dbReference>
<organism evidence="20 21">
    <name type="scientific">Aestuariibaculum marinum</name>
    <dbReference type="NCBI Taxonomy" id="2683592"/>
    <lineage>
        <taxon>Bacteria</taxon>
        <taxon>Pseudomonadati</taxon>
        <taxon>Bacteroidota</taxon>
        <taxon>Flavobacteriia</taxon>
        <taxon>Flavobacteriales</taxon>
        <taxon>Flavobacteriaceae</taxon>
    </lineage>
</organism>
<dbReference type="EMBL" id="JACVXD010000001">
    <property type="protein sequence ID" value="MBD0822555.1"/>
    <property type="molecule type" value="Genomic_DNA"/>
</dbReference>
<feature type="domain" description="B5" evidence="19">
    <location>
        <begin position="414"/>
        <end position="490"/>
    </location>
</feature>
<dbReference type="Pfam" id="PF03483">
    <property type="entry name" value="B3_4"/>
    <property type="match status" value="1"/>
</dbReference>
<dbReference type="InterPro" id="IPR005147">
    <property type="entry name" value="tRNA_synthase_B5-dom"/>
</dbReference>
<proteinExistence type="inferred from homology"/>
<dbReference type="InterPro" id="IPR005121">
    <property type="entry name" value="Fdx_antiC-bd"/>
</dbReference>
<feature type="binding site" evidence="15">
    <location>
        <position position="474"/>
    </location>
    <ligand>
        <name>Mg(2+)</name>
        <dbReference type="ChEBI" id="CHEBI:18420"/>
        <note>shared with alpha subunit</note>
    </ligand>
</feature>
<feature type="binding site" evidence="15">
    <location>
        <position position="478"/>
    </location>
    <ligand>
        <name>Mg(2+)</name>
        <dbReference type="ChEBI" id="CHEBI:18420"/>
        <note>shared with alpha subunit</note>
    </ligand>
</feature>
<keyword evidence="10 15" id="KW-0460">Magnesium</keyword>
<dbReference type="InterPro" id="IPR033714">
    <property type="entry name" value="tRNA_bind_bactPheRS"/>
</dbReference>
<dbReference type="InterPro" id="IPR012340">
    <property type="entry name" value="NA-bd_OB-fold"/>
</dbReference>
<evidence type="ECO:0000313" key="20">
    <source>
        <dbReference type="EMBL" id="MBD0822555.1"/>
    </source>
</evidence>
<keyword evidence="5 16" id="KW-0820">tRNA-binding</keyword>
<dbReference type="GO" id="GO:0009328">
    <property type="term" value="C:phenylalanine-tRNA ligase complex"/>
    <property type="evidence" value="ECO:0007669"/>
    <property type="project" value="TreeGrafter"/>
</dbReference>
<evidence type="ECO:0000256" key="7">
    <source>
        <dbReference type="ARBA" id="ARBA00022723"/>
    </source>
</evidence>
<dbReference type="CDD" id="cd00769">
    <property type="entry name" value="PheRS_beta_core"/>
    <property type="match status" value="1"/>
</dbReference>
<dbReference type="InterPro" id="IPR036690">
    <property type="entry name" value="Fdx_antiC-bd_sf"/>
</dbReference>
<dbReference type="SUPFAM" id="SSF55681">
    <property type="entry name" value="Class II aaRS and biotin synthetases"/>
    <property type="match status" value="1"/>
</dbReference>
<dbReference type="Gene3D" id="2.40.50.140">
    <property type="entry name" value="Nucleic acid-binding proteins"/>
    <property type="match status" value="1"/>
</dbReference>
<dbReference type="FunFam" id="2.40.50.140:FF:000045">
    <property type="entry name" value="Phenylalanine--tRNA ligase beta subunit"/>
    <property type="match status" value="1"/>
</dbReference>
<dbReference type="GO" id="GO:0005524">
    <property type="term" value="F:ATP binding"/>
    <property type="evidence" value="ECO:0007669"/>
    <property type="project" value="UniProtKB-UniRule"/>
</dbReference>
<evidence type="ECO:0000256" key="12">
    <source>
        <dbReference type="ARBA" id="ARBA00022917"/>
    </source>
</evidence>
<dbReference type="GO" id="GO:0006432">
    <property type="term" value="P:phenylalanyl-tRNA aminoacylation"/>
    <property type="evidence" value="ECO:0007669"/>
    <property type="project" value="UniProtKB-UniRule"/>
</dbReference>
<keyword evidence="8 15" id="KW-0547">Nucleotide-binding</keyword>
<evidence type="ECO:0000256" key="15">
    <source>
        <dbReference type="HAMAP-Rule" id="MF_00283"/>
    </source>
</evidence>
<keyword evidence="9 15" id="KW-0067">ATP-binding</keyword>
<name>A0A8J6PWR8_9FLAO</name>
<keyword evidence="4 15" id="KW-0963">Cytoplasm</keyword>
<dbReference type="EC" id="6.1.1.20" evidence="15"/>
<evidence type="ECO:0000256" key="9">
    <source>
        <dbReference type="ARBA" id="ARBA00022840"/>
    </source>
</evidence>
<evidence type="ECO:0000256" key="14">
    <source>
        <dbReference type="ARBA" id="ARBA00049255"/>
    </source>
</evidence>
<protein>
    <recommendedName>
        <fullName evidence="15">Phenylalanine--tRNA ligase beta subunit</fullName>
        <ecNumber evidence="15">6.1.1.20</ecNumber>
    </recommendedName>
    <alternativeName>
        <fullName evidence="15">Phenylalanyl-tRNA synthetase beta subunit</fullName>
        <shortName evidence="15">PheRS</shortName>
    </alternativeName>
</protein>
<dbReference type="GO" id="GO:0000049">
    <property type="term" value="F:tRNA binding"/>
    <property type="evidence" value="ECO:0007669"/>
    <property type="project" value="UniProtKB-UniRule"/>
</dbReference>
<dbReference type="Proteomes" id="UP000621516">
    <property type="component" value="Unassembled WGS sequence"/>
</dbReference>
<evidence type="ECO:0000256" key="11">
    <source>
        <dbReference type="ARBA" id="ARBA00022884"/>
    </source>
</evidence>
<keyword evidence="6 15" id="KW-0436">Ligase</keyword>
<evidence type="ECO:0000256" key="13">
    <source>
        <dbReference type="ARBA" id="ARBA00023146"/>
    </source>
</evidence>
<evidence type="ECO:0000256" key="5">
    <source>
        <dbReference type="ARBA" id="ARBA00022555"/>
    </source>
</evidence>
<keyword evidence="13 15" id="KW-0030">Aminoacyl-tRNA synthetase</keyword>
<evidence type="ECO:0000256" key="3">
    <source>
        <dbReference type="ARBA" id="ARBA00011209"/>
    </source>
</evidence>
<accession>A0A8J6PWR8</accession>
<dbReference type="HAMAP" id="MF_00283">
    <property type="entry name" value="Phe_tRNA_synth_beta1"/>
    <property type="match status" value="1"/>
</dbReference>
<evidence type="ECO:0000256" key="4">
    <source>
        <dbReference type="ARBA" id="ARBA00022490"/>
    </source>
</evidence>
<dbReference type="InterPro" id="IPR041616">
    <property type="entry name" value="PheRS_beta_core"/>
</dbReference>
<comment type="subunit">
    <text evidence="3 15">Tetramer of two alpha and two beta subunits.</text>
</comment>
<evidence type="ECO:0000256" key="1">
    <source>
        <dbReference type="ARBA" id="ARBA00004496"/>
    </source>
</evidence>
<dbReference type="SUPFAM" id="SSF50249">
    <property type="entry name" value="Nucleic acid-binding proteins"/>
    <property type="match status" value="1"/>
</dbReference>
<dbReference type="AlphaFoldDB" id="A0A8J6PWR8"/>
<dbReference type="InterPro" id="IPR005146">
    <property type="entry name" value="B3/B4_tRNA-bd"/>
</dbReference>
<dbReference type="RefSeq" id="WP_188221875.1">
    <property type="nucleotide sequence ID" value="NZ_JACVXD010000001.1"/>
</dbReference>
<sequence>MKISYNWLKQFIKTDWTPEETGDLLTDLGLEVEGIDTYQSVKGGLQGVVVGEVLTCEQHSNADKLKVTTVNIGGDAPVQIVCGAPNVAAGQKVPVATIGTTLYTEEGEAWTIKKGKIRGEESHGMICAEDELGLGKSHDGIMVLDSDIAVGTPCADLFEIENDHVFEIGLTPNRADAMSHWGTARDLKAGLVQKEINLELITPSVSAFHVDSRTLKIDVEVKNKDLAPRYCGVTISGLKVKESPAWLQHRLKAIGLAPINNIVDATNYVLHELGQPLHAFDAAKIEGQKVEVKTLPSGTKFKTLDGVERELHEDDLMICDAEKPMCIAGVFGGEYSGVSETTTSIFLESAYFNPVSVRKTAKRHALNTDASFRFERGIDPNTTEYALKRAALLIKEIAGGEITSDVMDFYPNKIEDFQVRLSFDSAKKLIGEEIPKETIKRILSSLEIKVNNVTEAGLGLTVPAYRNDVQREADIIEEILRVYGYNNIKTTEKLNASISNSTRFEDHKIQNIIGDQLASLGFFETLSNSLTTPNYAALSEQLKEEHNISMLNPLSSDLSVLRQSLLFSGLEAVSFNINRRRSDLKFFEFGKTYHGFTEDKREEFKHLALFVTGNQADENWNSPSTKSDFFYLKGYVINVLERLGISNYNESPVSSDVFAEGVSFSLGKMKLVDFGLVKKPILKHFDIIQEVLFADFDWDTILTIVKRNKVVFQPIPKYPEVRRDFALLLDDQVTFESIYKIARKTEKQLLKSVNLFDVYQGKKLPAGKKSYAVSFTLQDENKTLNDKQIDKIMSKLQSNFESQLGAELR</sequence>
<dbReference type="PANTHER" id="PTHR10947:SF0">
    <property type="entry name" value="PHENYLALANINE--TRNA LIGASE BETA SUBUNIT"/>
    <property type="match status" value="1"/>
</dbReference>
<dbReference type="Pfam" id="PF01588">
    <property type="entry name" value="tRNA_bind"/>
    <property type="match status" value="1"/>
</dbReference>
<comment type="cofactor">
    <cofactor evidence="15">
        <name>Mg(2+)</name>
        <dbReference type="ChEBI" id="CHEBI:18420"/>
    </cofactor>
    <text evidence="15">Binds 2 magnesium ions per tetramer.</text>
</comment>
<dbReference type="Gene3D" id="3.30.70.380">
    <property type="entry name" value="Ferrodoxin-fold anticodon-binding domain"/>
    <property type="match status" value="1"/>
</dbReference>
<evidence type="ECO:0000259" key="17">
    <source>
        <dbReference type="PROSITE" id="PS50886"/>
    </source>
</evidence>
<dbReference type="PROSITE" id="PS50886">
    <property type="entry name" value="TRBD"/>
    <property type="match status" value="1"/>
</dbReference>
<dbReference type="InterPro" id="IPR045060">
    <property type="entry name" value="Phe-tRNA-ligase_IIc_bsu"/>
</dbReference>